<evidence type="ECO:0000313" key="3">
    <source>
        <dbReference type="Proteomes" id="UP001190700"/>
    </source>
</evidence>
<organism evidence="2 3">
    <name type="scientific">Cymbomonas tetramitiformis</name>
    <dbReference type="NCBI Taxonomy" id="36881"/>
    <lineage>
        <taxon>Eukaryota</taxon>
        <taxon>Viridiplantae</taxon>
        <taxon>Chlorophyta</taxon>
        <taxon>Pyramimonadophyceae</taxon>
        <taxon>Pyramimonadales</taxon>
        <taxon>Pyramimonadaceae</taxon>
        <taxon>Cymbomonas</taxon>
    </lineage>
</organism>
<dbReference type="EMBL" id="LGRX02018365">
    <property type="protein sequence ID" value="KAK3259924.1"/>
    <property type="molecule type" value="Genomic_DNA"/>
</dbReference>
<dbReference type="Proteomes" id="UP001190700">
    <property type="component" value="Unassembled WGS sequence"/>
</dbReference>
<accession>A0AAE0KTJ1</accession>
<dbReference type="AlphaFoldDB" id="A0AAE0KTJ1"/>
<evidence type="ECO:0000313" key="2">
    <source>
        <dbReference type="EMBL" id="KAK3259924.1"/>
    </source>
</evidence>
<comment type="caution">
    <text evidence="2">The sequence shown here is derived from an EMBL/GenBank/DDBJ whole genome shotgun (WGS) entry which is preliminary data.</text>
</comment>
<feature type="signal peptide" evidence="1">
    <location>
        <begin position="1"/>
        <end position="21"/>
    </location>
</feature>
<name>A0AAE0KTJ1_9CHLO</name>
<protein>
    <submittedName>
        <fullName evidence="2">Uncharacterized protein</fullName>
    </submittedName>
</protein>
<feature type="chain" id="PRO_5042115794" evidence="1">
    <location>
        <begin position="22"/>
        <end position="238"/>
    </location>
</feature>
<keyword evidence="1" id="KW-0732">Signal</keyword>
<evidence type="ECO:0000256" key="1">
    <source>
        <dbReference type="SAM" id="SignalP"/>
    </source>
</evidence>
<proteinExistence type="predicted"/>
<gene>
    <name evidence="2" type="ORF">CYMTET_31097</name>
</gene>
<reference evidence="2 3" key="1">
    <citation type="journal article" date="2015" name="Genome Biol. Evol.">
        <title>Comparative Genomics of a Bacterivorous Green Alga Reveals Evolutionary Causalities and Consequences of Phago-Mixotrophic Mode of Nutrition.</title>
        <authorList>
            <person name="Burns J.A."/>
            <person name="Paasch A."/>
            <person name="Narechania A."/>
            <person name="Kim E."/>
        </authorList>
    </citation>
    <scope>NUCLEOTIDE SEQUENCE [LARGE SCALE GENOMIC DNA]</scope>
    <source>
        <strain evidence="2 3">PLY_AMNH</strain>
    </source>
</reference>
<sequence>MFSFLRVALSLLLAPICFVHAIQMEDVATTYAANGKGKGVMCLAGHLKPSLKASSIYLQQCAYALERWKDAFELAGPPYTDIRLAVVTDKFRYNYMVEKDAAFRKFSEEVLDDPIFFEDWVGVPTLRKKPQSSKFQGYPQVWIYKFEAWARSPYETTLFIDYDIHACKGAERIFDKYGDFDIAPMACEHGCWGGTRFDKMFGAHIKTLTDLEKQEDPCTEAFLLSTGSRQLEDDSFAP</sequence>
<keyword evidence="3" id="KW-1185">Reference proteome</keyword>